<organism evidence="17 18">
    <name type="scientific">Anaeramoeba ignava</name>
    <name type="common">Anaerobic marine amoeba</name>
    <dbReference type="NCBI Taxonomy" id="1746090"/>
    <lineage>
        <taxon>Eukaryota</taxon>
        <taxon>Metamonada</taxon>
        <taxon>Anaeramoebidae</taxon>
        <taxon>Anaeramoeba</taxon>
    </lineage>
</organism>
<evidence type="ECO:0000256" key="4">
    <source>
        <dbReference type="ARBA" id="ARBA00022694"/>
    </source>
</evidence>
<evidence type="ECO:0000259" key="15">
    <source>
        <dbReference type="Pfam" id="PF04446"/>
    </source>
</evidence>
<keyword evidence="18" id="KW-1185">Reference proteome</keyword>
<feature type="binding site" evidence="13">
    <location>
        <begin position="29"/>
        <end position="34"/>
    </location>
    <ligand>
        <name>GTP</name>
        <dbReference type="ChEBI" id="CHEBI:37565"/>
    </ligand>
</feature>
<dbReference type="PANTHER" id="PTHR12729:SF6">
    <property type="entry name" value="TRNA(HIS) GUANYLYLTRANSFERASE-RELATED"/>
    <property type="match status" value="1"/>
</dbReference>
<dbReference type="InterPro" id="IPR038469">
    <property type="entry name" value="tRNAHis_GuaTrfase_Thg1_sf"/>
</dbReference>
<comment type="catalytic activity">
    <reaction evidence="11 12">
        <text>a 5'-end ribonucleotide-tRNA(His) + GTP + ATP + H2O = a 5'-end phospho-guanosine-ribonucleotide-tRNA(His) + AMP + 2 diphosphate + H(+)</text>
        <dbReference type="Rhea" id="RHEA:54564"/>
        <dbReference type="Rhea" id="RHEA-COMP:14193"/>
        <dbReference type="Rhea" id="RHEA-COMP:14917"/>
        <dbReference type="ChEBI" id="CHEBI:15377"/>
        <dbReference type="ChEBI" id="CHEBI:15378"/>
        <dbReference type="ChEBI" id="CHEBI:30616"/>
        <dbReference type="ChEBI" id="CHEBI:33019"/>
        <dbReference type="ChEBI" id="CHEBI:37565"/>
        <dbReference type="ChEBI" id="CHEBI:138282"/>
        <dbReference type="ChEBI" id="CHEBI:141847"/>
        <dbReference type="ChEBI" id="CHEBI:456215"/>
        <dbReference type="EC" id="2.7.7.79"/>
    </reaction>
</comment>
<dbReference type="GO" id="GO:0006400">
    <property type="term" value="P:tRNA modification"/>
    <property type="evidence" value="ECO:0007669"/>
    <property type="project" value="UniProtKB-UniRule"/>
</dbReference>
<evidence type="ECO:0000256" key="2">
    <source>
        <dbReference type="ARBA" id="ARBA00012511"/>
    </source>
</evidence>
<evidence type="ECO:0000256" key="3">
    <source>
        <dbReference type="ARBA" id="ARBA00022679"/>
    </source>
</evidence>
<dbReference type="Pfam" id="PF14413">
    <property type="entry name" value="Thg1C"/>
    <property type="match status" value="1"/>
</dbReference>
<accession>A0A9Q0RH49</accession>
<comment type="caution">
    <text evidence="17">The sequence shown here is derived from an EMBL/GenBank/DDBJ whole genome shotgun (WGS) entry which is preliminary data.</text>
</comment>
<feature type="domain" description="Thg1 C-terminal" evidence="16">
    <location>
        <begin position="138"/>
        <end position="244"/>
    </location>
</feature>
<evidence type="ECO:0000256" key="6">
    <source>
        <dbReference type="ARBA" id="ARBA00022723"/>
    </source>
</evidence>
<feature type="binding site" evidence="14">
    <location>
        <position position="30"/>
    </location>
    <ligand>
        <name>Mg(2+)</name>
        <dbReference type="ChEBI" id="CHEBI:18420"/>
        <label>1</label>
        <note>catalytic</note>
    </ligand>
</feature>
<keyword evidence="8 12" id="KW-0460">Magnesium</keyword>
<feature type="binding site" evidence="14">
    <location>
        <position position="76"/>
    </location>
    <ligand>
        <name>Mg(2+)</name>
        <dbReference type="ChEBI" id="CHEBI:18420"/>
        <label>2</label>
        <note>catalytic</note>
    </ligand>
</feature>
<evidence type="ECO:0000256" key="13">
    <source>
        <dbReference type="PIRSR" id="PIRSR028980-1"/>
    </source>
</evidence>
<dbReference type="AlphaFoldDB" id="A0A9Q0RH49"/>
<reference evidence="17" key="1">
    <citation type="submission" date="2022-10" db="EMBL/GenBank/DDBJ databases">
        <title>Novel sulphate-reducing endosymbionts in the free-living metamonad Anaeramoeba.</title>
        <authorList>
            <person name="Jerlstrom-Hultqvist J."/>
            <person name="Cepicka I."/>
            <person name="Gallot-Lavallee L."/>
            <person name="Salas-Leiva D."/>
            <person name="Curtis B.A."/>
            <person name="Zahonova K."/>
            <person name="Pipaliya S."/>
            <person name="Dacks J."/>
            <person name="Roger A.J."/>
        </authorList>
    </citation>
    <scope>NUCLEOTIDE SEQUENCE</scope>
    <source>
        <strain evidence="17">BMAN</strain>
    </source>
</reference>
<name>A0A9Q0RH49_ANAIG</name>
<evidence type="ECO:0000256" key="10">
    <source>
        <dbReference type="ARBA" id="ARBA00032480"/>
    </source>
</evidence>
<evidence type="ECO:0000313" key="18">
    <source>
        <dbReference type="Proteomes" id="UP001149090"/>
    </source>
</evidence>
<comment type="function">
    <text evidence="12">Adds a GMP to the 5'-end of tRNA(His) after transcription and RNase P cleavage.</text>
</comment>
<feature type="binding site" evidence="14">
    <location>
        <position position="76"/>
    </location>
    <ligand>
        <name>Mg(2+)</name>
        <dbReference type="ChEBI" id="CHEBI:18420"/>
        <label>1</label>
        <note>catalytic</note>
    </ligand>
</feature>
<feature type="binding site" evidence="14">
    <location>
        <position position="29"/>
    </location>
    <ligand>
        <name>Mg(2+)</name>
        <dbReference type="ChEBI" id="CHEBI:18420"/>
        <label>2</label>
        <note>catalytic</note>
    </ligand>
</feature>
<dbReference type="InterPro" id="IPR024956">
    <property type="entry name" value="tRNAHis_GuaTrfase_cat"/>
</dbReference>
<evidence type="ECO:0000256" key="9">
    <source>
        <dbReference type="ARBA" id="ARBA00023134"/>
    </source>
</evidence>
<dbReference type="EC" id="2.7.7.79" evidence="2 12"/>
<comment type="cofactor">
    <cofactor evidence="14">
        <name>Mg(2+)</name>
        <dbReference type="ChEBI" id="CHEBI:18420"/>
    </cofactor>
    <text evidence="14">Binds 2 magnesium ions per subunit.</text>
</comment>
<evidence type="ECO:0000313" key="17">
    <source>
        <dbReference type="EMBL" id="KAJ5079794.1"/>
    </source>
</evidence>
<gene>
    <name evidence="17" type="ORF">M0811_04107</name>
</gene>
<dbReference type="PANTHER" id="PTHR12729">
    <property type="entry name" value="TRNA(HIS) GUANYLYLTRANSFERASE-RELATED"/>
    <property type="match status" value="1"/>
</dbReference>
<dbReference type="FunFam" id="3.30.70.3000:FF:000001">
    <property type="entry name" value="tRNA(His) guanylyltransferase"/>
    <property type="match status" value="1"/>
</dbReference>
<evidence type="ECO:0000259" key="16">
    <source>
        <dbReference type="Pfam" id="PF14413"/>
    </source>
</evidence>
<keyword evidence="7 12" id="KW-0547">Nucleotide-binding</keyword>
<keyword evidence="3 12" id="KW-0808">Transferase</keyword>
<sequence length="262" mass="31059">MANTQFQYVKKFEQDDSLLLNTWLVVRIDGRSFHKFSQIHSFEKPNDKRAIGLMNQAAKQIMEEFGDVIIAYGQSDEYSFVLHKSTTLYSRRASKILSTFVSLFTGYYIYNWKNFFPDQELKEIPSFDSRIICYPSKKNIRDYLSWRQADCHINSLYNTCFWCLVKSGISEKEATEQLRGTFSNDKNELLFSKFGINYNDLPQINRKGTVLYRKIEEIETIRNDTNQKSISKKKKIIMDHIDIISEKFWKENPILTEKRRIK</sequence>
<dbReference type="InterPro" id="IPR007537">
    <property type="entry name" value="tRNAHis_GuaTrfase_Thg1"/>
</dbReference>
<dbReference type="Proteomes" id="UP001149090">
    <property type="component" value="Unassembled WGS sequence"/>
</dbReference>
<keyword evidence="6 12" id="KW-0479">Metal-binding</keyword>
<dbReference type="Pfam" id="PF04446">
    <property type="entry name" value="Thg1"/>
    <property type="match status" value="1"/>
</dbReference>
<evidence type="ECO:0000256" key="7">
    <source>
        <dbReference type="ARBA" id="ARBA00022741"/>
    </source>
</evidence>
<dbReference type="OMA" id="WKQHTEI"/>
<feature type="domain" description="tRNAHis guanylyltransferase catalytic" evidence="15">
    <location>
        <begin position="6"/>
        <end position="135"/>
    </location>
</feature>
<evidence type="ECO:0000256" key="5">
    <source>
        <dbReference type="ARBA" id="ARBA00022695"/>
    </source>
</evidence>
<dbReference type="Gene3D" id="3.30.70.3000">
    <property type="match status" value="1"/>
</dbReference>
<dbReference type="PIRSF" id="PIRSF028980">
    <property type="entry name" value="tRNAHis_guanylyltransferase"/>
    <property type="match status" value="1"/>
</dbReference>
<dbReference type="GO" id="GO:0008193">
    <property type="term" value="F:tRNA guanylyltransferase activity"/>
    <property type="evidence" value="ECO:0007669"/>
    <property type="project" value="UniProtKB-UniRule"/>
</dbReference>
<keyword evidence="5 12" id="KW-0548">Nucleotidyltransferase</keyword>
<evidence type="ECO:0000256" key="11">
    <source>
        <dbReference type="ARBA" id="ARBA00047281"/>
    </source>
</evidence>
<feature type="binding site" evidence="13">
    <location>
        <begin position="75"/>
        <end position="76"/>
    </location>
    <ligand>
        <name>GTP</name>
        <dbReference type="ChEBI" id="CHEBI:37565"/>
    </ligand>
</feature>
<dbReference type="InterPro" id="IPR025845">
    <property type="entry name" value="Thg1_C_dom"/>
</dbReference>
<evidence type="ECO:0000256" key="8">
    <source>
        <dbReference type="ARBA" id="ARBA00022842"/>
    </source>
</evidence>
<proteinExistence type="inferred from homology"/>
<keyword evidence="9 12" id="KW-0342">GTP-binding</keyword>
<dbReference type="GO" id="GO:0005525">
    <property type="term" value="F:GTP binding"/>
    <property type="evidence" value="ECO:0007669"/>
    <property type="project" value="UniProtKB-UniRule"/>
</dbReference>
<feature type="binding site" evidence="14">
    <location>
        <position position="29"/>
    </location>
    <ligand>
        <name>Mg(2+)</name>
        <dbReference type="ChEBI" id="CHEBI:18420"/>
        <label>1</label>
        <note>catalytic</note>
    </ligand>
</feature>
<evidence type="ECO:0000256" key="12">
    <source>
        <dbReference type="PIRNR" id="PIRNR028980"/>
    </source>
</evidence>
<dbReference type="EMBL" id="JAPDFW010000022">
    <property type="protein sequence ID" value="KAJ5079794.1"/>
    <property type="molecule type" value="Genomic_DNA"/>
</dbReference>
<comment type="similarity">
    <text evidence="1 12">Belongs to the tRNA(His) guanylyltransferase family.</text>
</comment>
<keyword evidence="4 12" id="KW-0819">tRNA processing</keyword>
<protein>
    <recommendedName>
        <fullName evidence="2 12">tRNA(His) guanylyltransferase</fullName>
        <ecNumber evidence="2 12">2.7.7.79</ecNumber>
    </recommendedName>
    <alternativeName>
        <fullName evidence="10 12">tRNA-histidine guanylyltransferase</fullName>
    </alternativeName>
</protein>
<dbReference type="OrthoDB" id="62560at2759"/>
<evidence type="ECO:0000256" key="14">
    <source>
        <dbReference type="PIRSR" id="PIRSR028980-2"/>
    </source>
</evidence>
<dbReference type="GO" id="GO:0000287">
    <property type="term" value="F:magnesium ion binding"/>
    <property type="evidence" value="ECO:0007669"/>
    <property type="project" value="UniProtKB-UniRule"/>
</dbReference>
<evidence type="ECO:0000256" key="1">
    <source>
        <dbReference type="ARBA" id="ARBA00010113"/>
    </source>
</evidence>